<evidence type="ECO:0000313" key="3">
    <source>
        <dbReference type="Proteomes" id="UP000286912"/>
    </source>
</evidence>
<comment type="caution">
    <text evidence="2">The sequence shown here is derived from an EMBL/GenBank/DDBJ whole genome shotgun (WGS) entry which is preliminary data.</text>
</comment>
<keyword evidence="3" id="KW-1185">Reference proteome</keyword>
<evidence type="ECO:0000256" key="1">
    <source>
        <dbReference type="PROSITE-ProRule" id="PRU00339"/>
    </source>
</evidence>
<keyword evidence="1" id="KW-0802">TPR repeat</keyword>
<dbReference type="RefSeq" id="WP_126981607.1">
    <property type="nucleotide sequence ID" value="NZ_RZHD01000005.1"/>
</dbReference>
<protein>
    <submittedName>
        <fullName evidence="2">Uncharacterized protein</fullName>
    </submittedName>
</protein>
<dbReference type="OrthoDB" id="6163825at2"/>
<dbReference type="EMBL" id="RZHD01000005">
    <property type="protein sequence ID" value="RUR46004.1"/>
    <property type="molecule type" value="Genomic_DNA"/>
</dbReference>
<dbReference type="AlphaFoldDB" id="A0A433LBE1"/>
<reference evidence="2 3" key="1">
    <citation type="submission" date="2018-12" db="EMBL/GenBank/DDBJ databases">
        <title>three novel Halomonas strain isolated from plants.</title>
        <authorList>
            <person name="Sun C."/>
        </authorList>
    </citation>
    <scope>NUCLEOTIDE SEQUENCE [LARGE SCALE GENOMIC DNA]</scope>
    <source>
        <strain evidence="2 3">RC</strain>
    </source>
</reference>
<dbReference type="Proteomes" id="UP000286912">
    <property type="component" value="Unassembled WGS sequence"/>
</dbReference>
<dbReference type="InterPro" id="IPR011990">
    <property type="entry name" value="TPR-like_helical_dom_sf"/>
</dbReference>
<organism evidence="2 3">
    <name type="scientific">Vreelandella populi</name>
    <dbReference type="NCBI Taxonomy" id="2498858"/>
    <lineage>
        <taxon>Bacteria</taxon>
        <taxon>Pseudomonadati</taxon>
        <taxon>Pseudomonadota</taxon>
        <taxon>Gammaproteobacteria</taxon>
        <taxon>Oceanospirillales</taxon>
        <taxon>Halomonadaceae</taxon>
        <taxon>Vreelandella</taxon>
    </lineage>
</organism>
<accession>A0A433LBE1</accession>
<dbReference type="PROSITE" id="PS50005">
    <property type="entry name" value="TPR"/>
    <property type="match status" value="1"/>
</dbReference>
<gene>
    <name evidence="2" type="ORF">ELY37_08365</name>
</gene>
<name>A0A433LBE1_9GAMM</name>
<dbReference type="InterPro" id="IPR019734">
    <property type="entry name" value="TPR_rpt"/>
</dbReference>
<proteinExistence type="predicted"/>
<sequence>MFNFSTEISNHGCDLIVSEKNGHGIDELYFYDNEGREWNVSSLYSCDSENSSFVVKDFFSNFRYIFQGFYIIANGEEVFRYTFFSDKFNLNDYLIDKNRPTEKVTALICARMFSIVHKDVCIRSACSVMFTYKAIEYNNDLLVKISISQLKECINQIQYSPASRNVRRDAGHLELSLLTALWNAAVRDNNYVDFEYAASQILDGQHYKNSDLQAAASVNRSKLYVFIVSLFLVQKNMALAKHVANLYLEDMKFVFSKIEWVDKVYLVEFRRALDELSLVMSLVADGKSFLVPPWFKRVMKLNSFDQGLTALILKSVRFSRDDTFKLINKFIKNYEPNQVWLEEFVKSKAQKHVFKMLPARLKTEMASADVLRELALTFEALGDISTALKIMRQASEQRPNGPFINKKITEYESLIKAR</sequence>
<feature type="repeat" description="TPR" evidence="1">
    <location>
        <begin position="368"/>
        <end position="401"/>
    </location>
</feature>
<dbReference type="Gene3D" id="1.25.40.10">
    <property type="entry name" value="Tetratricopeptide repeat domain"/>
    <property type="match status" value="1"/>
</dbReference>
<evidence type="ECO:0000313" key="2">
    <source>
        <dbReference type="EMBL" id="RUR46004.1"/>
    </source>
</evidence>